<evidence type="ECO:0000256" key="1">
    <source>
        <dbReference type="ARBA" id="ARBA00006987"/>
    </source>
</evidence>
<accession>A0A1I1Z9Y2</accession>
<dbReference type="RefSeq" id="WP_245785054.1">
    <property type="nucleotide sequence ID" value="NZ_FONX01000001.1"/>
</dbReference>
<dbReference type="InterPro" id="IPR042100">
    <property type="entry name" value="Bug_dom1"/>
</dbReference>
<dbReference type="PANTHER" id="PTHR42928:SF5">
    <property type="entry name" value="BLR1237 PROTEIN"/>
    <property type="match status" value="1"/>
</dbReference>
<keyword evidence="3" id="KW-0675">Receptor</keyword>
<dbReference type="Proteomes" id="UP000199119">
    <property type="component" value="Unassembled WGS sequence"/>
</dbReference>
<dbReference type="Pfam" id="PF03401">
    <property type="entry name" value="TctC"/>
    <property type="match status" value="1"/>
</dbReference>
<dbReference type="SUPFAM" id="SSF53850">
    <property type="entry name" value="Periplasmic binding protein-like II"/>
    <property type="match status" value="1"/>
</dbReference>
<comment type="similarity">
    <text evidence="1">Belongs to the UPF0065 (bug) family.</text>
</comment>
<gene>
    <name evidence="3" type="ORF">SAMN04489711_10116</name>
</gene>
<organism evidence="3 4">
    <name type="scientific">Paracidovorax wautersii</name>
    <dbReference type="NCBI Taxonomy" id="1177982"/>
    <lineage>
        <taxon>Bacteria</taxon>
        <taxon>Pseudomonadati</taxon>
        <taxon>Pseudomonadota</taxon>
        <taxon>Betaproteobacteria</taxon>
        <taxon>Burkholderiales</taxon>
        <taxon>Comamonadaceae</taxon>
        <taxon>Paracidovorax</taxon>
    </lineage>
</organism>
<dbReference type="PROSITE" id="PS51318">
    <property type="entry name" value="TAT"/>
    <property type="match status" value="1"/>
</dbReference>
<dbReference type="PANTHER" id="PTHR42928">
    <property type="entry name" value="TRICARBOXYLATE-BINDING PROTEIN"/>
    <property type="match status" value="1"/>
</dbReference>
<dbReference type="CDD" id="cd07012">
    <property type="entry name" value="PBP2_Bug_TTT"/>
    <property type="match status" value="1"/>
</dbReference>
<evidence type="ECO:0000256" key="2">
    <source>
        <dbReference type="SAM" id="SignalP"/>
    </source>
</evidence>
<protein>
    <submittedName>
        <fullName evidence="3">Tripartite-type tricarboxylate transporter, receptor component TctC</fullName>
    </submittedName>
</protein>
<dbReference type="InterPro" id="IPR005064">
    <property type="entry name" value="BUG"/>
</dbReference>
<evidence type="ECO:0000313" key="3">
    <source>
        <dbReference type="EMBL" id="SFE28576.1"/>
    </source>
</evidence>
<dbReference type="STRING" id="1177982.SAMN04489711_10116"/>
<reference evidence="4" key="1">
    <citation type="submission" date="2016-10" db="EMBL/GenBank/DDBJ databases">
        <authorList>
            <person name="Varghese N."/>
            <person name="Submissions S."/>
        </authorList>
    </citation>
    <scope>NUCLEOTIDE SEQUENCE [LARGE SCALE GENOMIC DNA]</scope>
    <source>
        <strain evidence="4">DSM 27981</strain>
    </source>
</reference>
<dbReference type="AlphaFoldDB" id="A0A1I1Z9Y2"/>
<evidence type="ECO:0000313" key="4">
    <source>
        <dbReference type="Proteomes" id="UP000199119"/>
    </source>
</evidence>
<dbReference type="EMBL" id="FONX01000001">
    <property type="protein sequence ID" value="SFE28576.1"/>
    <property type="molecule type" value="Genomic_DNA"/>
</dbReference>
<keyword evidence="2" id="KW-0732">Signal</keyword>
<dbReference type="Gene3D" id="3.40.190.10">
    <property type="entry name" value="Periplasmic binding protein-like II"/>
    <property type="match status" value="1"/>
</dbReference>
<sequence>MSMNAAPSAKVHFTRGTHRRRVLATAAAAAVLGLSVAAGARAQVPAYPSKPITFVVPFAAGSATDQLARALGQSISSDTRQPVVVDNRGGASGMIAAQFVAKAQPDGYTVLITTNTTQAANEHLYKKPGYDAVKDFAPVTGLGKGGQVLVVNTASPYRSVADLLAAARKQPGKLSFGSGSSSSRVAGEMLKQLAGVDLLHVPYKSNPLAITDLLGGQIDLMITDTSTGVPQIKAGKLRALGYSTHKRSSQLPDVPTLDEAGVKGYDMGYWFAAYLPAGTPAPVVARLNELLTTATRSAPAKAFYDMAGSEAWTTTPDELARFQAAEARKWGQVIKAAGIEPE</sequence>
<feature type="chain" id="PRO_5011441155" evidence="2">
    <location>
        <begin position="43"/>
        <end position="342"/>
    </location>
</feature>
<dbReference type="Gene3D" id="3.40.190.150">
    <property type="entry name" value="Bordetella uptake gene, domain 1"/>
    <property type="match status" value="1"/>
</dbReference>
<dbReference type="InterPro" id="IPR006311">
    <property type="entry name" value="TAT_signal"/>
</dbReference>
<proteinExistence type="inferred from homology"/>
<dbReference type="PIRSF" id="PIRSF017082">
    <property type="entry name" value="YflP"/>
    <property type="match status" value="1"/>
</dbReference>
<feature type="signal peptide" evidence="2">
    <location>
        <begin position="1"/>
        <end position="42"/>
    </location>
</feature>
<keyword evidence="4" id="KW-1185">Reference proteome</keyword>
<name>A0A1I1Z9Y2_9BURK</name>